<dbReference type="RefSeq" id="WP_167980043.1">
    <property type="nucleotide sequence ID" value="NZ_VSRL01000358.1"/>
</dbReference>
<dbReference type="Gene3D" id="3.20.20.70">
    <property type="entry name" value="Aldolase class I"/>
    <property type="match status" value="1"/>
</dbReference>
<sequence length="263" mass="28362">MRRLSTFLAAVAVAATSLVVTSGPSSAAVTLPPLRGVLDYQIGGAYTPASNVQIVIRDVSASPASGKYNVCYINAFQAQEGHDGDWQSDLLLRDANGNKVVDPDWNETLLDLRTADKRTRVAAKVNTWIDQCASKGYQAIEPDNYDSYTRSLSLLTAAQAQEYIKLLSAYAHSKNLAIGQKNTPELAGNRVANGLDFAVTEECGEWEECGDYAGPFANRVLDIEYTDSGRAAACAEWSGRISIVQRDLLVVPAGTSGYVRKTC</sequence>
<evidence type="ECO:0000256" key="1">
    <source>
        <dbReference type="SAM" id="SignalP"/>
    </source>
</evidence>
<gene>
    <name evidence="3" type="ORF">FXN61_44760</name>
</gene>
<dbReference type="InterPro" id="IPR004352">
    <property type="entry name" value="GH114_TIM-barrel"/>
</dbReference>
<dbReference type="InterPro" id="IPR017853">
    <property type="entry name" value="GH"/>
</dbReference>
<dbReference type="PANTHER" id="PTHR35273:SF2">
    <property type="entry name" value="ALPHA-GALACTOSIDASE"/>
    <property type="match status" value="1"/>
</dbReference>
<dbReference type="InterPro" id="IPR013785">
    <property type="entry name" value="Aldolase_TIM"/>
</dbReference>
<evidence type="ECO:0000259" key="2">
    <source>
        <dbReference type="Pfam" id="PF03537"/>
    </source>
</evidence>
<dbReference type="Pfam" id="PF03537">
    <property type="entry name" value="Glyco_hydro_114"/>
    <property type="match status" value="1"/>
</dbReference>
<comment type="caution">
    <text evidence="3">The sequence shown here is derived from an EMBL/GenBank/DDBJ whole genome shotgun (WGS) entry which is preliminary data.</text>
</comment>
<evidence type="ECO:0000313" key="3">
    <source>
        <dbReference type="EMBL" id="NKE63458.1"/>
    </source>
</evidence>
<accession>A0ABX1FWM6</accession>
<dbReference type="Proteomes" id="UP001515943">
    <property type="component" value="Unassembled WGS sequence"/>
</dbReference>
<feature type="signal peptide" evidence="1">
    <location>
        <begin position="1"/>
        <end position="27"/>
    </location>
</feature>
<dbReference type="PANTHER" id="PTHR35273">
    <property type="entry name" value="ALPHA-1,4 POLYGALACTOSAMINIDASE, PUTATIVE (AFU_ORTHOLOGUE AFUA_3G07890)-RELATED"/>
    <property type="match status" value="1"/>
</dbReference>
<dbReference type="SUPFAM" id="SSF51445">
    <property type="entry name" value="(Trans)glycosidases"/>
    <property type="match status" value="1"/>
</dbReference>
<organism evidence="3 4">
    <name type="scientific">Lentzea indica</name>
    <dbReference type="NCBI Taxonomy" id="2604800"/>
    <lineage>
        <taxon>Bacteria</taxon>
        <taxon>Bacillati</taxon>
        <taxon>Actinomycetota</taxon>
        <taxon>Actinomycetes</taxon>
        <taxon>Pseudonocardiales</taxon>
        <taxon>Pseudonocardiaceae</taxon>
        <taxon>Lentzea</taxon>
    </lineage>
</organism>
<protein>
    <submittedName>
        <fullName evidence="3">Endo alpha-1,4 polygalactosaminidase</fullName>
    </submittedName>
</protein>
<feature type="domain" description="Glycoside-hydrolase family GH114 TIM-barrel" evidence="2">
    <location>
        <begin position="39"/>
        <end position="245"/>
    </location>
</feature>
<keyword evidence="1" id="KW-0732">Signal</keyword>
<keyword evidence="4" id="KW-1185">Reference proteome</keyword>
<name>A0ABX1FWM6_9PSEU</name>
<dbReference type="EMBL" id="VSRL01000358">
    <property type="protein sequence ID" value="NKE63458.1"/>
    <property type="molecule type" value="Genomic_DNA"/>
</dbReference>
<proteinExistence type="predicted"/>
<reference evidence="3 4" key="1">
    <citation type="submission" date="2019-08" db="EMBL/GenBank/DDBJ databases">
        <title>Lentzea from Indian Himalayas.</title>
        <authorList>
            <person name="Mandal S."/>
            <person name="Mallick Gupta A."/>
            <person name="Maiti P.K."/>
            <person name="Sarkar J."/>
            <person name="Mandal S."/>
        </authorList>
    </citation>
    <scope>NUCLEOTIDE SEQUENCE [LARGE SCALE GENOMIC DNA]</scope>
    <source>
        <strain evidence="3 4">PSKA42</strain>
    </source>
</reference>
<evidence type="ECO:0000313" key="4">
    <source>
        <dbReference type="Proteomes" id="UP001515943"/>
    </source>
</evidence>
<feature type="chain" id="PRO_5046836121" evidence="1">
    <location>
        <begin position="28"/>
        <end position="263"/>
    </location>
</feature>